<evidence type="ECO:0000259" key="5">
    <source>
        <dbReference type="Pfam" id="PF12551"/>
    </source>
</evidence>
<feature type="region of interest" description="Disordered" evidence="3">
    <location>
        <begin position="1"/>
        <end position="29"/>
    </location>
</feature>
<keyword evidence="1" id="KW-0808">Transferase</keyword>
<dbReference type="InterPro" id="IPR010941">
    <property type="entry name" value="PhaC_N"/>
</dbReference>
<accession>A0ABS7VTA7</accession>
<dbReference type="InterPro" id="IPR029058">
    <property type="entry name" value="AB_hydrolase_fold"/>
</dbReference>
<feature type="domain" description="Poly-beta-hydroxybutyrate polymerase N-terminal" evidence="5">
    <location>
        <begin position="53"/>
        <end position="92"/>
    </location>
</feature>
<gene>
    <name evidence="6" type="ORF">K9B37_21270</name>
</gene>
<evidence type="ECO:0000256" key="1">
    <source>
        <dbReference type="ARBA" id="ARBA00022679"/>
    </source>
</evidence>
<comment type="caution">
    <text evidence="6">The sequence shown here is derived from an EMBL/GenBank/DDBJ whole genome shotgun (WGS) entry which is preliminary data.</text>
</comment>
<feature type="domain" description="Poly-beta-hydroxybutyrate polymerase N-terminal" evidence="4">
    <location>
        <begin position="131"/>
        <end position="299"/>
    </location>
</feature>
<keyword evidence="7" id="KW-1185">Reference proteome</keyword>
<evidence type="ECO:0000256" key="2">
    <source>
        <dbReference type="ARBA" id="ARBA00023315"/>
    </source>
</evidence>
<dbReference type="EMBL" id="JAIRBM010000022">
    <property type="protein sequence ID" value="MBZ6078794.1"/>
    <property type="molecule type" value="Genomic_DNA"/>
</dbReference>
<dbReference type="InterPro" id="IPR051321">
    <property type="entry name" value="PHA/PHB_synthase"/>
</dbReference>
<reference evidence="6 7" key="1">
    <citation type="submission" date="2021-09" db="EMBL/GenBank/DDBJ databases">
        <title>The complete genome sequence of a new microorganism.</title>
        <authorList>
            <person name="Zi Z."/>
        </authorList>
    </citation>
    <scope>NUCLEOTIDE SEQUENCE [LARGE SCALE GENOMIC DNA]</scope>
    <source>
        <strain evidence="6 7">WGZ8</strain>
    </source>
</reference>
<dbReference type="PANTHER" id="PTHR36837">
    <property type="entry name" value="POLY(3-HYDROXYALKANOATE) POLYMERASE SUBUNIT PHAC"/>
    <property type="match status" value="1"/>
</dbReference>
<evidence type="ECO:0000256" key="3">
    <source>
        <dbReference type="SAM" id="MobiDB-lite"/>
    </source>
</evidence>
<dbReference type="InterPro" id="IPR022211">
    <property type="entry name" value="PHBC_N"/>
</dbReference>
<protein>
    <submittedName>
        <fullName evidence="6">Alpha/beta fold hydrolase</fullName>
    </submittedName>
</protein>
<evidence type="ECO:0000313" key="7">
    <source>
        <dbReference type="Proteomes" id="UP000704176"/>
    </source>
</evidence>
<evidence type="ECO:0000313" key="6">
    <source>
        <dbReference type="EMBL" id="MBZ6078794.1"/>
    </source>
</evidence>
<dbReference type="RefSeq" id="WP_224315543.1">
    <property type="nucleotide sequence ID" value="NZ_JAIRBM010000022.1"/>
</dbReference>
<keyword evidence="6" id="KW-0378">Hydrolase</keyword>
<dbReference type="Proteomes" id="UP000704176">
    <property type="component" value="Unassembled WGS sequence"/>
</dbReference>
<dbReference type="SUPFAM" id="SSF53474">
    <property type="entry name" value="alpha/beta-Hydrolases"/>
    <property type="match status" value="1"/>
</dbReference>
<proteinExistence type="predicted"/>
<evidence type="ECO:0000259" key="4">
    <source>
        <dbReference type="Pfam" id="PF07167"/>
    </source>
</evidence>
<dbReference type="PANTHER" id="PTHR36837:SF5">
    <property type="entry name" value="POLY-3-HYDROXYBUTYRATE SYNTHASE"/>
    <property type="match status" value="1"/>
</dbReference>
<sequence>MRSFHSNSRENDIGTTIVPDPPAPSGKARLEVSRPAVIADGIRKGAELHHLRKVLDHIAYAGLARLTSGLSPASLIEAYTDWALHLSNSPGKRVELAIKAARKWTRLSRFAYRSALEGGTSEACITPPAHDLRFASPEWQRWPYNVIYQAFLLQEEWWHNATTDVGGVTSQHEAVVEFVARQFLDMVSPSNALLLNPVIQHRIMETGGRNLLDGFRNFLDDWDRVVHNKPPAGAEAFRVGRDVAVTPGKVIYRNRLMELIQYAPTTDKVRPEPVLIVPAWIMKYYILDLSPENSLVRYLNSRGFTVFIVSWKNPTIEDSDIGLDDYRTLGIMAALDALNAVVPGAPIHAVGYCLGGTLLAIAAAAMACDDDERLKTVTLLAAQVDFREAGELTLFVNESQIHFLEDMMHSQGYLDARQMAGAFQLLRPNDLIWSRVVRHYLMGERTPINDLMAWNADTTRMPYRMHSEYLRSLFLNNDLAEGRFLVGGRPITVRDIRVPIFAVGTERDHVAPWHSAFKIHLLTDTDITFLLTTGGHNAGIVSSSTHSNASFQILTKAAGDAYLDPDNWAKIAPRLDGSWWPAWADWLALHSSAPVSPPEMGAPELGYAIVTDAPGTYVLQT</sequence>
<keyword evidence="2" id="KW-0012">Acyltransferase</keyword>
<dbReference type="GO" id="GO:0016787">
    <property type="term" value="F:hydrolase activity"/>
    <property type="evidence" value="ECO:0007669"/>
    <property type="project" value="UniProtKB-KW"/>
</dbReference>
<dbReference type="Gene3D" id="3.40.50.1820">
    <property type="entry name" value="alpha/beta hydrolase"/>
    <property type="match status" value="1"/>
</dbReference>
<organism evidence="6 7">
    <name type="scientific">Microvirga puerhi</name>
    <dbReference type="NCBI Taxonomy" id="2876078"/>
    <lineage>
        <taxon>Bacteria</taxon>
        <taxon>Pseudomonadati</taxon>
        <taxon>Pseudomonadota</taxon>
        <taxon>Alphaproteobacteria</taxon>
        <taxon>Hyphomicrobiales</taxon>
        <taxon>Methylobacteriaceae</taxon>
        <taxon>Microvirga</taxon>
    </lineage>
</organism>
<dbReference type="Pfam" id="PF07167">
    <property type="entry name" value="PhaC_N"/>
    <property type="match status" value="1"/>
</dbReference>
<name>A0ABS7VTA7_9HYPH</name>
<dbReference type="Pfam" id="PF12551">
    <property type="entry name" value="PHBC_N"/>
    <property type="match status" value="1"/>
</dbReference>